<feature type="domain" description="RNA polymerase sigma factor 70 region 4 type 2" evidence="6">
    <location>
        <begin position="117"/>
        <end position="168"/>
    </location>
</feature>
<dbReference type="Gene3D" id="1.10.1740.10">
    <property type="match status" value="1"/>
</dbReference>
<dbReference type="GO" id="GO:0006352">
    <property type="term" value="P:DNA-templated transcription initiation"/>
    <property type="evidence" value="ECO:0007669"/>
    <property type="project" value="InterPro"/>
</dbReference>
<evidence type="ECO:0000259" key="5">
    <source>
        <dbReference type="Pfam" id="PF04542"/>
    </source>
</evidence>
<dbReference type="Gene3D" id="1.10.10.10">
    <property type="entry name" value="Winged helix-like DNA-binding domain superfamily/Winged helix DNA-binding domain"/>
    <property type="match status" value="1"/>
</dbReference>
<evidence type="ECO:0000256" key="2">
    <source>
        <dbReference type="ARBA" id="ARBA00023015"/>
    </source>
</evidence>
<evidence type="ECO:0000313" key="8">
    <source>
        <dbReference type="Proteomes" id="UP000285794"/>
    </source>
</evidence>
<gene>
    <name evidence="7" type="ORF">DWB61_02640</name>
</gene>
<dbReference type="PANTHER" id="PTHR43133">
    <property type="entry name" value="RNA POLYMERASE ECF-TYPE SIGMA FACTO"/>
    <property type="match status" value="1"/>
</dbReference>
<dbReference type="EMBL" id="QQWG01000002">
    <property type="protein sequence ID" value="RRG24030.1"/>
    <property type="molecule type" value="Genomic_DNA"/>
</dbReference>
<keyword evidence="8" id="KW-1185">Reference proteome</keyword>
<dbReference type="InterPro" id="IPR013324">
    <property type="entry name" value="RNA_pol_sigma_r3/r4-like"/>
</dbReference>
<keyword evidence="3" id="KW-0731">Sigma factor</keyword>
<reference evidence="7 8" key="1">
    <citation type="submission" date="2018-07" db="EMBL/GenBank/DDBJ databases">
        <title>Draft genome sequence of Ancylomarina sp. M1P.</title>
        <authorList>
            <person name="Yadav S."/>
            <person name="Villanueva L."/>
            <person name="Damste J.S.S."/>
        </authorList>
    </citation>
    <scope>NUCLEOTIDE SEQUENCE [LARGE SCALE GENOMIC DNA]</scope>
    <source>
        <strain evidence="7 8">M1P</strain>
    </source>
</reference>
<protein>
    <submittedName>
        <fullName evidence="7">RNA polymerase sigma factor</fullName>
    </submittedName>
</protein>
<evidence type="ECO:0000256" key="3">
    <source>
        <dbReference type="ARBA" id="ARBA00023082"/>
    </source>
</evidence>
<dbReference type="OrthoDB" id="9780326at2"/>
<dbReference type="InterPro" id="IPR039425">
    <property type="entry name" value="RNA_pol_sigma-70-like"/>
</dbReference>
<dbReference type="InterPro" id="IPR014284">
    <property type="entry name" value="RNA_pol_sigma-70_dom"/>
</dbReference>
<feature type="domain" description="RNA polymerase sigma-70 region 2" evidence="5">
    <location>
        <begin position="20"/>
        <end position="77"/>
    </location>
</feature>
<dbReference type="Pfam" id="PF04542">
    <property type="entry name" value="Sigma70_r2"/>
    <property type="match status" value="1"/>
</dbReference>
<comment type="similarity">
    <text evidence="1">Belongs to the sigma-70 factor family. ECF subfamily.</text>
</comment>
<dbReference type="InterPro" id="IPR013249">
    <property type="entry name" value="RNA_pol_sigma70_r4_t2"/>
</dbReference>
<dbReference type="SUPFAM" id="SSF88946">
    <property type="entry name" value="Sigma2 domain of RNA polymerase sigma factors"/>
    <property type="match status" value="1"/>
</dbReference>
<evidence type="ECO:0000256" key="4">
    <source>
        <dbReference type="ARBA" id="ARBA00023163"/>
    </source>
</evidence>
<dbReference type="InterPro" id="IPR007627">
    <property type="entry name" value="RNA_pol_sigma70_r2"/>
</dbReference>
<dbReference type="NCBIfam" id="TIGR02937">
    <property type="entry name" value="sigma70-ECF"/>
    <property type="match status" value="1"/>
</dbReference>
<name>A0A425Y6R4_9BACT</name>
<dbReference type="SUPFAM" id="SSF88659">
    <property type="entry name" value="Sigma3 and sigma4 domains of RNA polymerase sigma factors"/>
    <property type="match status" value="1"/>
</dbReference>
<evidence type="ECO:0000313" key="7">
    <source>
        <dbReference type="EMBL" id="RRG24030.1"/>
    </source>
</evidence>
<organism evidence="7 8">
    <name type="scientific">Ancylomarina euxinus</name>
    <dbReference type="NCBI Taxonomy" id="2283627"/>
    <lineage>
        <taxon>Bacteria</taxon>
        <taxon>Pseudomonadati</taxon>
        <taxon>Bacteroidota</taxon>
        <taxon>Bacteroidia</taxon>
        <taxon>Marinilabiliales</taxon>
        <taxon>Marinifilaceae</taxon>
        <taxon>Ancylomarina</taxon>
    </lineage>
</organism>
<dbReference type="AlphaFoldDB" id="A0A425Y6R4"/>
<dbReference type="Pfam" id="PF08281">
    <property type="entry name" value="Sigma70_r4_2"/>
    <property type="match status" value="1"/>
</dbReference>
<keyword evidence="2" id="KW-0805">Transcription regulation</keyword>
<dbReference type="PANTHER" id="PTHR43133:SF45">
    <property type="entry name" value="RNA POLYMERASE ECF-TYPE SIGMA FACTOR"/>
    <property type="match status" value="1"/>
</dbReference>
<dbReference type="InterPro" id="IPR036388">
    <property type="entry name" value="WH-like_DNA-bd_sf"/>
</dbReference>
<dbReference type="RefSeq" id="WP_125029343.1">
    <property type="nucleotide sequence ID" value="NZ_JAPXVP010000002.1"/>
</dbReference>
<dbReference type="InterPro" id="IPR013325">
    <property type="entry name" value="RNA_pol_sigma_r2"/>
</dbReference>
<dbReference type="Proteomes" id="UP000285794">
    <property type="component" value="Unassembled WGS sequence"/>
</dbReference>
<keyword evidence="4" id="KW-0804">Transcription</keyword>
<proteinExistence type="inferred from homology"/>
<accession>A0A425Y6R4</accession>
<evidence type="ECO:0000259" key="6">
    <source>
        <dbReference type="Pfam" id="PF08281"/>
    </source>
</evidence>
<evidence type="ECO:0000256" key="1">
    <source>
        <dbReference type="ARBA" id="ARBA00010641"/>
    </source>
</evidence>
<dbReference type="GO" id="GO:0016987">
    <property type="term" value="F:sigma factor activity"/>
    <property type="evidence" value="ECO:0007669"/>
    <property type="project" value="UniProtKB-KW"/>
</dbReference>
<comment type="caution">
    <text evidence="7">The sequence shown here is derived from an EMBL/GenBank/DDBJ whole genome shotgun (WGS) entry which is preliminary data.</text>
</comment>
<sequence>MRTKTYTLKKEEHFNQILSENSERIQRICRYYNSNTEDQKDMYQEVLVNIWKSLDNFRGDSAISTWVYRVAVNTSLSFTGKTFKQMKLIVNTDTQNLSSILDDESLETKHKEEAQFNQLQNELNQLSVIDKALISLMLEGLSMKEIGDVIGITEPNVKVKIHRIKAQLKTKLTGGVTYEF</sequence>
<dbReference type="GO" id="GO:0003677">
    <property type="term" value="F:DNA binding"/>
    <property type="evidence" value="ECO:0007669"/>
    <property type="project" value="InterPro"/>
</dbReference>